<name>A0A2M8WTL0_9MICO</name>
<keyword evidence="9" id="KW-0472">Membrane</keyword>
<evidence type="ECO:0000256" key="7">
    <source>
        <dbReference type="ARBA" id="ARBA00022840"/>
    </source>
</evidence>
<feature type="domain" description="Histidine kinase/HSP90-like ATPase" evidence="10">
    <location>
        <begin position="347"/>
        <end position="456"/>
    </location>
</feature>
<dbReference type="PANTHER" id="PTHR24421:SF10">
    <property type="entry name" value="NITRATE_NITRITE SENSOR PROTEIN NARQ"/>
    <property type="match status" value="1"/>
</dbReference>
<dbReference type="GO" id="GO:0016020">
    <property type="term" value="C:membrane"/>
    <property type="evidence" value="ECO:0007669"/>
    <property type="project" value="InterPro"/>
</dbReference>
<dbReference type="AlphaFoldDB" id="A0A2M8WTL0"/>
<dbReference type="EC" id="2.7.13.3" evidence="2"/>
<feature type="transmembrane region" description="Helical" evidence="9">
    <location>
        <begin position="56"/>
        <end position="77"/>
    </location>
</feature>
<keyword evidence="9" id="KW-1133">Transmembrane helix</keyword>
<keyword evidence="3" id="KW-0597">Phosphoprotein</keyword>
<dbReference type="InterPro" id="IPR025828">
    <property type="entry name" value="Put_sensor_dom"/>
</dbReference>
<evidence type="ECO:0000313" key="11">
    <source>
        <dbReference type="EMBL" id="PJI94275.1"/>
    </source>
</evidence>
<evidence type="ECO:0000256" key="5">
    <source>
        <dbReference type="ARBA" id="ARBA00022741"/>
    </source>
</evidence>
<evidence type="ECO:0000256" key="3">
    <source>
        <dbReference type="ARBA" id="ARBA00022553"/>
    </source>
</evidence>
<dbReference type="GO" id="GO:0005524">
    <property type="term" value="F:ATP binding"/>
    <property type="evidence" value="ECO:0007669"/>
    <property type="project" value="UniProtKB-KW"/>
</dbReference>
<evidence type="ECO:0000256" key="6">
    <source>
        <dbReference type="ARBA" id="ARBA00022777"/>
    </source>
</evidence>
<comment type="caution">
    <text evidence="11">The sequence shown here is derived from an EMBL/GenBank/DDBJ whole genome shotgun (WGS) entry which is preliminary data.</text>
</comment>
<dbReference type="PANTHER" id="PTHR24421">
    <property type="entry name" value="NITRATE/NITRITE SENSOR PROTEIN NARX-RELATED"/>
    <property type="match status" value="1"/>
</dbReference>
<dbReference type="CDD" id="cd16917">
    <property type="entry name" value="HATPase_UhpB-NarQ-NarX-like"/>
    <property type="match status" value="1"/>
</dbReference>
<keyword evidence="9" id="KW-0812">Transmembrane</keyword>
<evidence type="ECO:0000256" key="4">
    <source>
        <dbReference type="ARBA" id="ARBA00022679"/>
    </source>
</evidence>
<dbReference type="Pfam" id="PF13796">
    <property type="entry name" value="Sensor"/>
    <property type="match status" value="1"/>
</dbReference>
<dbReference type="InterPro" id="IPR011712">
    <property type="entry name" value="Sig_transdc_His_kin_sub3_dim/P"/>
</dbReference>
<reference evidence="11 12" key="1">
    <citation type="submission" date="2017-11" db="EMBL/GenBank/DDBJ databases">
        <title>Genomic Encyclopedia of Archaeal and Bacterial Type Strains, Phase II (KMG-II): From Individual Species to Whole Genera.</title>
        <authorList>
            <person name="Goeker M."/>
        </authorList>
    </citation>
    <scope>NUCLEOTIDE SEQUENCE [LARGE SCALE GENOMIC DNA]</scope>
    <source>
        <strain evidence="11 12">DSM 22413</strain>
    </source>
</reference>
<gene>
    <name evidence="11" type="ORF">CLV34_1763</name>
</gene>
<feature type="transmembrane region" description="Helical" evidence="9">
    <location>
        <begin position="29"/>
        <end position="50"/>
    </location>
</feature>
<dbReference type="Pfam" id="PF02518">
    <property type="entry name" value="HATPase_c"/>
    <property type="match status" value="1"/>
</dbReference>
<evidence type="ECO:0000256" key="8">
    <source>
        <dbReference type="ARBA" id="ARBA00023012"/>
    </source>
</evidence>
<dbReference type="SMART" id="SM00387">
    <property type="entry name" value="HATPase_c"/>
    <property type="match status" value="1"/>
</dbReference>
<evidence type="ECO:0000259" key="10">
    <source>
        <dbReference type="SMART" id="SM00387"/>
    </source>
</evidence>
<accession>A0A2M8WTL0</accession>
<dbReference type="GO" id="GO:0046983">
    <property type="term" value="F:protein dimerization activity"/>
    <property type="evidence" value="ECO:0007669"/>
    <property type="project" value="InterPro"/>
</dbReference>
<dbReference type="Pfam" id="PF07730">
    <property type="entry name" value="HisKA_3"/>
    <property type="match status" value="1"/>
</dbReference>
<dbReference type="InterPro" id="IPR050482">
    <property type="entry name" value="Sensor_HK_TwoCompSys"/>
</dbReference>
<dbReference type="OrthoDB" id="5242012at2"/>
<evidence type="ECO:0000256" key="2">
    <source>
        <dbReference type="ARBA" id="ARBA00012438"/>
    </source>
</evidence>
<comment type="catalytic activity">
    <reaction evidence="1">
        <text>ATP + protein L-histidine = ADP + protein N-phospho-L-histidine.</text>
        <dbReference type="EC" id="2.7.13.3"/>
    </reaction>
</comment>
<evidence type="ECO:0000313" key="12">
    <source>
        <dbReference type="Proteomes" id="UP000231586"/>
    </source>
</evidence>
<feature type="transmembrane region" description="Helical" evidence="9">
    <location>
        <begin position="186"/>
        <end position="203"/>
    </location>
</feature>
<keyword evidence="5" id="KW-0547">Nucleotide-binding</keyword>
<dbReference type="GO" id="GO:0000155">
    <property type="term" value="F:phosphorelay sensor kinase activity"/>
    <property type="evidence" value="ECO:0007669"/>
    <property type="project" value="InterPro"/>
</dbReference>
<keyword evidence="12" id="KW-1185">Reference proteome</keyword>
<evidence type="ECO:0000256" key="1">
    <source>
        <dbReference type="ARBA" id="ARBA00000085"/>
    </source>
</evidence>
<dbReference type="Gene3D" id="1.20.5.1930">
    <property type="match status" value="1"/>
</dbReference>
<dbReference type="InterPro" id="IPR003594">
    <property type="entry name" value="HATPase_dom"/>
</dbReference>
<sequence length="484" mass="51056">MSSPVTPPPTPQHVGFFRGPFARRSWTELLFLLAGIVPAALGLAWFVVVVAVGVSLAWTVVGLFVGGWLLLGTRAFGALYRLMGRAMLAVDVPPPAPFRRGTGFWGRLRALLGDVPSWRAWAFLLPSFVVSVVGLVVSVVFVAAPLGALTYGFWYRFLPLQQAADGTMHRGTQYGTDWFVDTPGRIWLQAAGGVVMLFLWPYLERAFVHLERLLIVNLLGPTRASQRVGELERSRGRAVEDADDRLRRIERDLHDGTQARLVAVAMQLGEAKEQLAPGEPVPGDALALVSQAHDATKDALVELREIARGIRPPVLDAGLAHALATLAARSPVRTVLDVEPGVSAAPAIEALAYAAASELVTNAAKHAHASTVWVLVEPAAPTRPPRPGEQPATALRLRVRDDGRGGAVVNLADAPAGRGSGLAGLVERVRAVDGTLTLVSPPGGGTRVDVVLPLAVPSGSRAATGLQAAAHATTGGDDGAGADR</sequence>
<proteinExistence type="predicted"/>
<feature type="transmembrane region" description="Helical" evidence="9">
    <location>
        <begin position="121"/>
        <end position="154"/>
    </location>
</feature>
<dbReference type="RefSeq" id="WP_100349830.1">
    <property type="nucleotide sequence ID" value="NZ_PGTZ01000007.1"/>
</dbReference>
<keyword evidence="6 11" id="KW-0418">Kinase</keyword>
<keyword evidence="7" id="KW-0067">ATP-binding</keyword>
<dbReference type="Gene3D" id="3.30.565.10">
    <property type="entry name" value="Histidine kinase-like ATPase, C-terminal domain"/>
    <property type="match status" value="1"/>
</dbReference>
<protein>
    <recommendedName>
        <fullName evidence="2">histidine kinase</fullName>
        <ecNumber evidence="2">2.7.13.3</ecNumber>
    </recommendedName>
</protein>
<dbReference type="Proteomes" id="UP000231586">
    <property type="component" value="Unassembled WGS sequence"/>
</dbReference>
<keyword evidence="4" id="KW-0808">Transferase</keyword>
<organism evidence="11 12">
    <name type="scientific">Luteimicrobium subarcticum</name>
    <dbReference type="NCBI Taxonomy" id="620910"/>
    <lineage>
        <taxon>Bacteria</taxon>
        <taxon>Bacillati</taxon>
        <taxon>Actinomycetota</taxon>
        <taxon>Actinomycetes</taxon>
        <taxon>Micrococcales</taxon>
        <taxon>Luteimicrobium</taxon>
    </lineage>
</organism>
<keyword evidence="8" id="KW-0902">Two-component regulatory system</keyword>
<evidence type="ECO:0000256" key="9">
    <source>
        <dbReference type="SAM" id="Phobius"/>
    </source>
</evidence>
<dbReference type="EMBL" id="PGTZ01000007">
    <property type="protein sequence ID" value="PJI94275.1"/>
    <property type="molecule type" value="Genomic_DNA"/>
</dbReference>
<dbReference type="InterPro" id="IPR036890">
    <property type="entry name" value="HATPase_C_sf"/>
</dbReference>
<dbReference type="SUPFAM" id="SSF55874">
    <property type="entry name" value="ATPase domain of HSP90 chaperone/DNA topoisomerase II/histidine kinase"/>
    <property type="match status" value="1"/>
</dbReference>